<dbReference type="Pfam" id="PF02548">
    <property type="entry name" value="Pantoate_transf"/>
    <property type="match status" value="1"/>
</dbReference>
<dbReference type="EC" id="2.1.2.11" evidence="3"/>
<evidence type="ECO:0000313" key="6">
    <source>
        <dbReference type="EMBL" id="NYZ24076.1"/>
    </source>
</evidence>
<comment type="subunit">
    <text evidence="2">Homodecamer; pentamer of dimers.</text>
</comment>
<dbReference type="InterPro" id="IPR040442">
    <property type="entry name" value="Pyrv_kinase-like_dom_sf"/>
</dbReference>
<evidence type="ECO:0000256" key="2">
    <source>
        <dbReference type="ARBA" id="ARBA00011424"/>
    </source>
</evidence>
<accession>A0ABX2TIL4</accession>
<dbReference type="Proteomes" id="UP000584642">
    <property type="component" value="Unassembled WGS sequence"/>
</dbReference>
<organism evidence="6 7">
    <name type="scientific">Azospirillum oleiclasticum</name>
    <dbReference type="NCBI Taxonomy" id="2735135"/>
    <lineage>
        <taxon>Bacteria</taxon>
        <taxon>Pseudomonadati</taxon>
        <taxon>Pseudomonadota</taxon>
        <taxon>Alphaproteobacteria</taxon>
        <taxon>Rhodospirillales</taxon>
        <taxon>Azospirillaceae</taxon>
        <taxon>Azospirillum</taxon>
    </lineage>
</organism>
<protein>
    <recommendedName>
        <fullName evidence="3">3-methyl-2-oxobutanoate hydroxymethyltransferase</fullName>
        <ecNumber evidence="3">2.1.2.11</ecNumber>
    </recommendedName>
</protein>
<dbReference type="Gene3D" id="3.20.20.60">
    <property type="entry name" value="Phosphoenolpyruvate-binding domains"/>
    <property type="match status" value="1"/>
</dbReference>
<evidence type="ECO:0000256" key="3">
    <source>
        <dbReference type="ARBA" id="ARBA00012618"/>
    </source>
</evidence>
<evidence type="ECO:0000256" key="4">
    <source>
        <dbReference type="ARBA" id="ARBA00022655"/>
    </source>
</evidence>
<dbReference type="PANTHER" id="PTHR20881:SF0">
    <property type="entry name" value="3-METHYL-2-OXOBUTANOATE HYDROXYMETHYLTRANSFERASE"/>
    <property type="match status" value="1"/>
</dbReference>
<dbReference type="PANTHER" id="PTHR20881">
    <property type="entry name" value="3-METHYL-2-OXOBUTANOATE HYDROXYMETHYLTRANSFERASE"/>
    <property type="match status" value="1"/>
</dbReference>
<dbReference type="InterPro" id="IPR003700">
    <property type="entry name" value="Pantoate_hydroxy_MeTrfase"/>
</dbReference>
<evidence type="ECO:0000313" key="7">
    <source>
        <dbReference type="Proteomes" id="UP000584642"/>
    </source>
</evidence>
<proteinExistence type="inferred from homology"/>
<dbReference type="SUPFAM" id="SSF51621">
    <property type="entry name" value="Phosphoenolpyruvate/pyruvate domain"/>
    <property type="match status" value="1"/>
</dbReference>
<reference evidence="6 7" key="1">
    <citation type="submission" date="2020-05" db="EMBL/GenBank/DDBJ databases">
        <title>Azospirillum oleiclasticum sp. nov, a nitrogen-fixing and heavy crude oil-emulsifying bacterium isolated from the crude oil of Yumen Oilfield.</title>
        <authorList>
            <person name="Wu D."/>
            <person name="Cai M."/>
            <person name="Zhang X."/>
        </authorList>
    </citation>
    <scope>NUCLEOTIDE SEQUENCE [LARGE SCALE GENOMIC DNA]</scope>
    <source>
        <strain evidence="6 7">ROY-1-1-2</strain>
    </source>
</reference>
<sequence length="325" mass="35750">MSDFRDTIKRINAWRSEHPDATGVKINLYKPVEVEAVALAVRQHPELADACRVECVMQSDSFHNTHLARASTVVKDGEHELLFDFVRSMTKDTAIELRRRFPDPLTRPFLMGDMPDGPARAVDTCLAAAEELMASGSDCIKLEVTSPAVFDAIEALSSRGIPVIGHIGYTPQAGQDSNRRHGATLDDAHDFFAKARAIRERGGCGMVMERVALEVADALSANAPDDFYTCCIFTGRPRRCGQSLNIFDSIIKPDFKGVKFFPPTAKYTREQFIDVYTPEIIAVHLAELMALTARGEFPVAPKSPLSTADAEAIATINPWKELALA</sequence>
<keyword evidence="5" id="KW-0808">Transferase</keyword>
<comment type="caution">
    <text evidence="6">The sequence shown here is derived from an EMBL/GenBank/DDBJ whole genome shotgun (WGS) entry which is preliminary data.</text>
</comment>
<keyword evidence="4" id="KW-0566">Pantothenate biosynthesis</keyword>
<keyword evidence="7" id="KW-1185">Reference proteome</keyword>
<dbReference type="RefSeq" id="WP_180285853.1">
    <property type="nucleotide sequence ID" value="NZ_JABFDB010000035.1"/>
</dbReference>
<dbReference type="InterPro" id="IPR015813">
    <property type="entry name" value="Pyrv/PenolPyrv_kinase-like_dom"/>
</dbReference>
<evidence type="ECO:0000256" key="1">
    <source>
        <dbReference type="ARBA" id="ARBA00008676"/>
    </source>
</evidence>
<dbReference type="EMBL" id="JABFDB010000035">
    <property type="protein sequence ID" value="NYZ24076.1"/>
    <property type="molecule type" value="Genomic_DNA"/>
</dbReference>
<comment type="similarity">
    <text evidence="1">Belongs to the PanB family.</text>
</comment>
<name>A0ABX2TIL4_9PROT</name>
<evidence type="ECO:0000256" key="5">
    <source>
        <dbReference type="ARBA" id="ARBA00022679"/>
    </source>
</evidence>
<gene>
    <name evidence="6" type="ORF">HND93_30605</name>
</gene>